<accession>A0A9D2GHE2</accession>
<protein>
    <submittedName>
        <fullName evidence="1">Cof-type HAD-IIB family hydrolase</fullName>
    </submittedName>
</protein>
<reference evidence="1" key="2">
    <citation type="submission" date="2021-04" db="EMBL/GenBank/DDBJ databases">
        <authorList>
            <person name="Gilroy R."/>
        </authorList>
    </citation>
    <scope>NUCLEOTIDE SEQUENCE</scope>
    <source>
        <strain evidence="1">ChiBcec1-1093</strain>
    </source>
</reference>
<dbReference type="AlphaFoldDB" id="A0A9D2GHE2"/>
<dbReference type="InterPro" id="IPR023214">
    <property type="entry name" value="HAD_sf"/>
</dbReference>
<dbReference type="NCBIfam" id="TIGR01484">
    <property type="entry name" value="HAD-SF-IIB"/>
    <property type="match status" value="1"/>
</dbReference>
<dbReference type="EMBL" id="DXBC01000080">
    <property type="protein sequence ID" value="HIZ79185.1"/>
    <property type="molecule type" value="Genomic_DNA"/>
</dbReference>
<dbReference type="Gene3D" id="3.30.1240.10">
    <property type="match status" value="1"/>
</dbReference>
<sequence>MNHEIKLVAVDIDGTFVRSDYTYDVPRFKRILGRMKEAGCRFVVASGNQYYQLRDLFPGYGDELAFVAENGAFVKDGKELVFAADMPKETVDEVIDVCREYPEILNVLCGVNSAYCERGKVSQEFFDLTKVYYHRLQWTDDFKEVKDQILKFAPAVPEEKTYFYYDMFRERLKGKAEPTTSGHGAVDLILPGCHKASGLKRLAERWDVYPEQCAAFGDGGNDIEMLNYCGYSFAMENAPRNVKDAAKYVCPSNEEDGVLVTLEKFF</sequence>
<proteinExistence type="predicted"/>
<dbReference type="NCBIfam" id="TIGR00099">
    <property type="entry name" value="Cof-subfamily"/>
    <property type="match status" value="1"/>
</dbReference>
<dbReference type="SFLD" id="SFLDG01140">
    <property type="entry name" value="C2.B:_Phosphomannomutase_and_P"/>
    <property type="match status" value="1"/>
</dbReference>
<comment type="caution">
    <text evidence="1">The sequence shown here is derived from an EMBL/GenBank/DDBJ whole genome shotgun (WGS) entry which is preliminary data.</text>
</comment>
<dbReference type="Gene3D" id="3.40.50.1000">
    <property type="entry name" value="HAD superfamily/HAD-like"/>
    <property type="match status" value="1"/>
</dbReference>
<organism evidence="1 2">
    <name type="scientific">Candidatus Lachnoclostridium stercorigallinarum</name>
    <dbReference type="NCBI Taxonomy" id="2838634"/>
    <lineage>
        <taxon>Bacteria</taxon>
        <taxon>Bacillati</taxon>
        <taxon>Bacillota</taxon>
        <taxon>Clostridia</taxon>
        <taxon>Lachnospirales</taxon>
        <taxon>Lachnospiraceae</taxon>
    </lineage>
</organism>
<dbReference type="PANTHER" id="PTHR10000">
    <property type="entry name" value="PHOSPHOSERINE PHOSPHATASE"/>
    <property type="match status" value="1"/>
</dbReference>
<dbReference type="CDD" id="cd07518">
    <property type="entry name" value="HAD_YbiV-Like"/>
    <property type="match status" value="1"/>
</dbReference>
<gene>
    <name evidence="1" type="ORF">IAA17_05300</name>
</gene>
<dbReference type="InterPro" id="IPR036412">
    <property type="entry name" value="HAD-like_sf"/>
</dbReference>
<evidence type="ECO:0000313" key="1">
    <source>
        <dbReference type="EMBL" id="HIZ79185.1"/>
    </source>
</evidence>
<dbReference type="InterPro" id="IPR006379">
    <property type="entry name" value="HAD-SF_hydro_IIB"/>
</dbReference>
<reference evidence="1" key="1">
    <citation type="journal article" date="2021" name="PeerJ">
        <title>Extensive microbial diversity within the chicken gut microbiome revealed by metagenomics and culture.</title>
        <authorList>
            <person name="Gilroy R."/>
            <person name="Ravi A."/>
            <person name="Getino M."/>
            <person name="Pursley I."/>
            <person name="Horton D.L."/>
            <person name="Alikhan N.F."/>
            <person name="Baker D."/>
            <person name="Gharbi K."/>
            <person name="Hall N."/>
            <person name="Watson M."/>
            <person name="Adriaenssens E.M."/>
            <person name="Foster-Nyarko E."/>
            <person name="Jarju S."/>
            <person name="Secka A."/>
            <person name="Antonio M."/>
            <person name="Oren A."/>
            <person name="Chaudhuri R.R."/>
            <person name="La Ragione R."/>
            <person name="Hildebrand F."/>
            <person name="Pallen M.J."/>
        </authorList>
    </citation>
    <scope>NUCLEOTIDE SEQUENCE</scope>
    <source>
        <strain evidence="1">ChiBcec1-1093</strain>
    </source>
</reference>
<dbReference type="InterPro" id="IPR000150">
    <property type="entry name" value="Cof"/>
</dbReference>
<dbReference type="SFLD" id="SFLDG01144">
    <property type="entry name" value="C2.B.4:_PGP_Like"/>
    <property type="match status" value="1"/>
</dbReference>
<dbReference type="Pfam" id="PF08282">
    <property type="entry name" value="Hydrolase_3"/>
    <property type="match status" value="1"/>
</dbReference>
<dbReference type="GO" id="GO:0016791">
    <property type="term" value="F:phosphatase activity"/>
    <property type="evidence" value="ECO:0007669"/>
    <property type="project" value="UniProtKB-ARBA"/>
</dbReference>
<dbReference type="SFLD" id="SFLDS00003">
    <property type="entry name" value="Haloacid_Dehalogenase"/>
    <property type="match status" value="1"/>
</dbReference>
<keyword evidence="1" id="KW-0378">Hydrolase</keyword>
<dbReference type="PANTHER" id="PTHR10000:SF53">
    <property type="entry name" value="5-AMINO-6-(5-PHOSPHO-D-RIBITYLAMINO)URACIL PHOSPHATASE YBJI-RELATED"/>
    <property type="match status" value="1"/>
</dbReference>
<name>A0A9D2GHE2_9FIRM</name>
<dbReference type="GO" id="GO:0005829">
    <property type="term" value="C:cytosol"/>
    <property type="evidence" value="ECO:0007669"/>
    <property type="project" value="TreeGrafter"/>
</dbReference>
<dbReference type="Proteomes" id="UP000824101">
    <property type="component" value="Unassembled WGS sequence"/>
</dbReference>
<dbReference type="SUPFAM" id="SSF56784">
    <property type="entry name" value="HAD-like"/>
    <property type="match status" value="1"/>
</dbReference>
<dbReference type="GO" id="GO:0000287">
    <property type="term" value="F:magnesium ion binding"/>
    <property type="evidence" value="ECO:0007669"/>
    <property type="project" value="TreeGrafter"/>
</dbReference>
<evidence type="ECO:0000313" key="2">
    <source>
        <dbReference type="Proteomes" id="UP000824101"/>
    </source>
</evidence>